<keyword evidence="3" id="KW-0408">Iron</keyword>
<evidence type="ECO:0000256" key="2">
    <source>
        <dbReference type="ARBA" id="ARBA00022729"/>
    </source>
</evidence>
<name>A0A3S2W5S8_9PROT</name>
<evidence type="ECO:0000313" key="5">
    <source>
        <dbReference type="EMBL" id="RVU37881.1"/>
    </source>
</evidence>
<keyword evidence="3" id="KW-0479">Metal-binding</keyword>
<feature type="signal peptide" evidence="4">
    <location>
        <begin position="1"/>
        <end position="25"/>
    </location>
</feature>
<gene>
    <name evidence="5" type="ORF">EOI86_00835</name>
</gene>
<dbReference type="PANTHER" id="PTHR30006">
    <property type="entry name" value="THIAMINE-BINDING PERIPLASMIC PROTEIN-RELATED"/>
    <property type="match status" value="1"/>
</dbReference>
<dbReference type="GO" id="GO:0030288">
    <property type="term" value="C:outer membrane-bounded periplasmic space"/>
    <property type="evidence" value="ECO:0007669"/>
    <property type="project" value="TreeGrafter"/>
</dbReference>
<keyword evidence="2 4" id="KW-0732">Signal</keyword>
<feature type="chain" id="PRO_5018692240" evidence="4">
    <location>
        <begin position="26"/>
        <end position="339"/>
    </location>
</feature>
<proteinExistence type="inferred from homology"/>
<dbReference type="InterPro" id="IPR006059">
    <property type="entry name" value="SBP"/>
</dbReference>
<dbReference type="Gene3D" id="3.40.190.10">
    <property type="entry name" value="Periplasmic binding protein-like II"/>
    <property type="match status" value="2"/>
</dbReference>
<dbReference type="SUPFAM" id="SSF53850">
    <property type="entry name" value="Periplasmic binding protein-like II"/>
    <property type="match status" value="1"/>
</dbReference>
<dbReference type="EMBL" id="SADE01000001">
    <property type="protein sequence ID" value="RVU37881.1"/>
    <property type="molecule type" value="Genomic_DNA"/>
</dbReference>
<dbReference type="OrthoDB" id="9769567at2"/>
<dbReference type="PANTHER" id="PTHR30006:SF15">
    <property type="entry name" value="IRON-UTILIZATION PERIPLASMIC PROTEIN"/>
    <property type="match status" value="1"/>
</dbReference>
<comment type="similarity">
    <text evidence="1">Belongs to the bacterial solute-binding protein 1 family.</text>
</comment>
<reference evidence="6" key="1">
    <citation type="submission" date="2019-01" db="EMBL/GenBank/DDBJ databases">
        <title>Gri0909 isolated from a small marine red alga.</title>
        <authorList>
            <person name="Kim J."/>
            <person name="Jeong S.E."/>
            <person name="Jeon C.O."/>
        </authorList>
    </citation>
    <scope>NUCLEOTIDE SEQUENCE [LARGE SCALE GENOMIC DNA]</scope>
    <source>
        <strain evidence="6">Gri0909</strain>
    </source>
</reference>
<dbReference type="AlphaFoldDB" id="A0A3S2W5S8"/>
<keyword evidence="6" id="KW-1185">Reference proteome</keyword>
<evidence type="ECO:0000256" key="1">
    <source>
        <dbReference type="ARBA" id="ARBA00008520"/>
    </source>
</evidence>
<sequence>MQWKTSFGAAIVMTGMAAASVSALAAEVNVYSYRQPFLIEPMFEEFTKETGIDVNVVFAKEGLVERLKQEGINSPADLLLTVDISRLAAIKKAGVTQPVSSDVLDDAVPANLRDDDGHWFGLTTRARIIYASKDRVPKGTVTSYEDLTKPEWKGKICTRSGSHVYNIALLASKIAHDGADKAKAWLSGLKDNLARKPEGNDRAQVKAIKEGECDLALGNHYYMGAMLAKPEQKAWAESAYIIFPDQDGRGTHVNVSGIALTKAAPNKENAIKLMEFLAGETAQEMYAELNNEYPVRAGVEWSPLLKSWGEFKADDLSLSAIAELTPKAQKLVDEVGYNE</sequence>
<accession>A0A3S2W5S8</accession>
<comment type="caution">
    <text evidence="5">The sequence shown here is derived from an EMBL/GenBank/DDBJ whole genome shotgun (WGS) entry which is preliminary data.</text>
</comment>
<evidence type="ECO:0000256" key="3">
    <source>
        <dbReference type="PIRSR" id="PIRSR002825-1"/>
    </source>
</evidence>
<evidence type="ECO:0000256" key="4">
    <source>
        <dbReference type="SAM" id="SignalP"/>
    </source>
</evidence>
<evidence type="ECO:0000313" key="6">
    <source>
        <dbReference type="Proteomes" id="UP000287447"/>
    </source>
</evidence>
<dbReference type="CDD" id="cd13542">
    <property type="entry name" value="PBP2_FutA1_ilke"/>
    <property type="match status" value="1"/>
</dbReference>
<feature type="binding site" evidence="3">
    <location>
        <position position="221"/>
    </location>
    <ligand>
        <name>Fe cation</name>
        <dbReference type="ChEBI" id="CHEBI:24875"/>
    </ligand>
</feature>
<organism evidence="5 6">
    <name type="scientific">Hwanghaeella grinnelliae</name>
    <dbReference type="NCBI Taxonomy" id="2500179"/>
    <lineage>
        <taxon>Bacteria</taxon>
        <taxon>Pseudomonadati</taxon>
        <taxon>Pseudomonadota</taxon>
        <taxon>Alphaproteobacteria</taxon>
        <taxon>Rhodospirillales</taxon>
        <taxon>Rhodospirillaceae</taxon>
        <taxon>Hwanghaeella</taxon>
    </lineage>
</organism>
<dbReference type="Proteomes" id="UP000287447">
    <property type="component" value="Unassembled WGS sequence"/>
</dbReference>
<dbReference type="GO" id="GO:0046872">
    <property type="term" value="F:metal ion binding"/>
    <property type="evidence" value="ECO:0007669"/>
    <property type="project" value="UniProtKB-KW"/>
</dbReference>
<dbReference type="Pfam" id="PF13416">
    <property type="entry name" value="SBP_bac_8"/>
    <property type="match status" value="1"/>
</dbReference>
<dbReference type="InterPro" id="IPR026045">
    <property type="entry name" value="Ferric-bd"/>
</dbReference>
<protein>
    <submittedName>
        <fullName evidence="5">Fe(3+) ABC transporter substrate-binding protein</fullName>
    </submittedName>
</protein>
<feature type="binding site" evidence="3">
    <location>
        <position position="222"/>
    </location>
    <ligand>
        <name>Fe cation</name>
        <dbReference type="ChEBI" id="CHEBI:24875"/>
    </ligand>
</feature>
<dbReference type="RefSeq" id="WP_127763254.1">
    <property type="nucleotide sequence ID" value="NZ_SADE01000001.1"/>
</dbReference>
<dbReference type="PIRSF" id="PIRSF002825">
    <property type="entry name" value="CfbpA"/>
    <property type="match status" value="1"/>
</dbReference>